<evidence type="ECO:0000256" key="1">
    <source>
        <dbReference type="SAM" id="Phobius"/>
    </source>
</evidence>
<proteinExistence type="predicted"/>
<dbReference type="EMBL" id="CP034726">
    <property type="protein sequence ID" value="QBP17621.1"/>
    <property type="molecule type" value="Genomic_DNA"/>
</dbReference>
<reference evidence="3" key="1">
    <citation type="submission" date="2018-12" db="EMBL/GenBank/DDBJ databases">
        <title>A new species of lactobacillus.</title>
        <authorList>
            <person name="Jian Y."/>
            <person name="Xin L."/>
            <person name="Hong Z.J."/>
            <person name="Ming L.Z."/>
            <person name="Hong X.Z."/>
        </authorList>
    </citation>
    <scope>NUCLEOTIDE SEQUENCE [LARGE SCALE GENOMIC DNA]</scope>
    <source>
        <strain evidence="3">HSLZ-75</strain>
    </source>
</reference>
<dbReference type="KEGG" id="lji:ELX58_00115"/>
<keyword evidence="1" id="KW-1133">Transmembrane helix</keyword>
<dbReference type="RefSeq" id="WP_133441167.1">
    <property type="nucleotide sequence ID" value="NZ_CP034726.1"/>
</dbReference>
<keyword evidence="1" id="KW-0812">Transmembrane</keyword>
<gene>
    <name evidence="2" type="ORF">ELX58_00115</name>
</gene>
<dbReference type="AlphaFoldDB" id="A0A4P6ZIU2"/>
<feature type="transmembrane region" description="Helical" evidence="1">
    <location>
        <begin position="6"/>
        <end position="24"/>
    </location>
</feature>
<feature type="transmembrane region" description="Helical" evidence="1">
    <location>
        <begin position="62"/>
        <end position="81"/>
    </location>
</feature>
<evidence type="ECO:0008006" key="4">
    <source>
        <dbReference type="Google" id="ProtNLM"/>
    </source>
</evidence>
<dbReference type="Proteomes" id="UP000294321">
    <property type="component" value="Chromosome"/>
</dbReference>
<keyword evidence="1" id="KW-0472">Membrane</keyword>
<name>A0A4P6ZIU2_9LACO</name>
<sequence length="102" mass="11978">MPISFRTFLLIFGISCLIWAGISARIKQKMSYREIIIRYGLIILLLFMTPMIDNLLDQKISIIIDYLVVMAVFIGDDIYHIHQVKVLKNKINSDERIERINH</sequence>
<evidence type="ECO:0000313" key="2">
    <source>
        <dbReference type="EMBL" id="QBP17621.1"/>
    </source>
</evidence>
<evidence type="ECO:0000313" key="3">
    <source>
        <dbReference type="Proteomes" id="UP000294321"/>
    </source>
</evidence>
<organism evidence="2 3">
    <name type="scientific">Acetilactobacillus jinshanensis</name>
    <dbReference type="NCBI Taxonomy" id="1720083"/>
    <lineage>
        <taxon>Bacteria</taxon>
        <taxon>Bacillati</taxon>
        <taxon>Bacillota</taxon>
        <taxon>Bacilli</taxon>
        <taxon>Lactobacillales</taxon>
        <taxon>Lactobacillaceae</taxon>
        <taxon>Acetilactobacillus</taxon>
    </lineage>
</organism>
<keyword evidence="3" id="KW-1185">Reference proteome</keyword>
<feature type="transmembrane region" description="Helical" evidence="1">
    <location>
        <begin position="36"/>
        <end position="56"/>
    </location>
</feature>
<accession>A0A4P6ZIU2</accession>
<protein>
    <recommendedName>
        <fullName evidence="4">DUF2304 domain-containing protein</fullName>
    </recommendedName>
</protein>